<gene>
    <name evidence="1" type="ORF">CAEBREN_24862</name>
</gene>
<protein>
    <submittedName>
        <fullName evidence="1">Uncharacterized protein</fullName>
    </submittedName>
</protein>
<dbReference type="PANTHER" id="PTHR31751:SF42">
    <property type="entry name" value="PROTEIN CBG10204"/>
    <property type="match status" value="1"/>
</dbReference>
<dbReference type="EMBL" id="GL379876">
    <property type="protein sequence ID" value="EGT59611.1"/>
    <property type="molecule type" value="Genomic_DNA"/>
</dbReference>
<dbReference type="OrthoDB" id="5876583at2759"/>
<reference evidence="2" key="1">
    <citation type="submission" date="2011-07" db="EMBL/GenBank/DDBJ databases">
        <authorList>
            <consortium name="Caenorhabditis brenneri Sequencing and Analysis Consortium"/>
            <person name="Wilson R.K."/>
        </authorList>
    </citation>
    <scope>NUCLEOTIDE SEQUENCE [LARGE SCALE GENOMIC DNA]</scope>
    <source>
        <strain evidence="2">PB2801</strain>
    </source>
</reference>
<keyword evidence="2" id="KW-1185">Reference proteome</keyword>
<evidence type="ECO:0000313" key="2">
    <source>
        <dbReference type="Proteomes" id="UP000008068"/>
    </source>
</evidence>
<dbReference type="AlphaFoldDB" id="G0NFL7"/>
<name>G0NFL7_CAEBE</name>
<dbReference type="InParanoid" id="G0NFL7"/>
<dbReference type="Proteomes" id="UP000008068">
    <property type="component" value="Unassembled WGS sequence"/>
</dbReference>
<dbReference type="PANTHER" id="PTHR31751">
    <property type="entry name" value="SI:CH211-108C17.2-RELATED-RELATED"/>
    <property type="match status" value="1"/>
</dbReference>
<accession>G0NFL7</accession>
<organism evidence="2">
    <name type="scientific">Caenorhabditis brenneri</name>
    <name type="common">Nematode worm</name>
    <dbReference type="NCBI Taxonomy" id="135651"/>
    <lineage>
        <taxon>Eukaryota</taxon>
        <taxon>Metazoa</taxon>
        <taxon>Ecdysozoa</taxon>
        <taxon>Nematoda</taxon>
        <taxon>Chromadorea</taxon>
        <taxon>Rhabditida</taxon>
        <taxon>Rhabditina</taxon>
        <taxon>Rhabditomorpha</taxon>
        <taxon>Rhabditoidea</taxon>
        <taxon>Rhabditidae</taxon>
        <taxon>Peloderinae</taxon>
        <taxon>Caenorhabditis</taxon>
    </lineage>
</organism>
<dbReference type="HOGENOM" id="CLU_621476_0_0_1"/>
<sequence length="441" mass="50480">MKLLDKCTKCGQKVDEVKLHFTGSAIDFISLSGLRPFAEKRRDIEKGAFVKCFGEFLEEMEDLFGEGTVSSFTSDRSRSIDRVMKEMFAGVDHYFDNWHFIRNLVLEIVKNCTWYKFELIAECRHDELGDDFERSAASLSLHEKDHVKALNALLSVLSKGNRLEDIQRVSPFFATSAVESLNARAAFYATKDHFFSDIRFEIRTMLAAIDWNQKQFDELNGKREIISEKRYFNKTTKRHSKKYVKTPSDFTWRTEISEMATKVRKEGDPRSSTDVHMLTSDSFDDDDLWNSMKVVRDGDDDSDTNSTESIEEREVDALWDAMDLVSDTDSDNDDQDGLDIDSLIAEEEKIVYFQIIDTNASGFLVKESGAKPAYANATLTNDTFECEQCGHYLHFLPSHIAVHSDDATSATRILLDIFIERKTCSNAAYTKRRVSKAQLDN</sequence>
<evidence type="ECO:0000313" key="1">
    <source>
        <dbReference type="EMBL" id="EGT59611.1"/>
    </source>
</evidence>
<proteinExistence type="predicted"/>